<gene>
    <name evidence="2" type="ORF">DS745_17875</name>
</gene>
<organism evidence="2 3">
    <name type="scientific">Anaerobacillus alkaliphilus</name>
    <dbReference type="NCBI Taxonomy" id="1548597"/>
    <lineage>
        <taxon>Bacteria</taxon>
        <taxon>Bacillati</taxon>
        <taxon>Bacillota</taxon>
        <taxon>Bacilli</taxon>
        <taxon>Bacillales</taxon>
        <taxon>Bacillaceae</taxon>
        <taxon>Anaerobacillus</taxon>
    </lineage>
</organism>
<dbReference type="Pfam" id="PF10737">
    <property type="entry name" value="GerPC"/>
    <property type="match status" value="1"/>
</dbReference>
<dbReference type="RefSeq" id="WP_129079566.1">
    <property type="nucleotide sequence ID" value="NZ_QOUX01000046.1"/>
</dbReference>
<keyword evidence="3" id="KW-1185">Reference proteome</keyword>
<keyword evidence="1" id="KW-0175">Coiled coil</keyword>
<feature type="coiled-coil region" evidence="1">
    <location>
        <begin position="18"/>
        <end position="52"/>
    </location>
</feature>
<evidence type="ECO:0000313" key="3">
    <source>
        <dbReference type="Proteomes" id="UP000290649"/>
    </source>
</evidence>
<dbReference type="InterPro" id="IPR019673">
    <property type="entry name" value="Spore_germination_GerPC"/>
</dbReference>
<dbReference type="AlphaFoldDB" id="A0A4Q0VP47"/>
<dbReference type="OrthoDB" id="2991331at2"/>
<sequence length="205" mass="24090">MYYNYDFITSIQQLYQYLEVQQRKIDHLELLIEDLKANIETMRKENSGKVERIEYKFDQLKVERLEGTLNIGITPTGGIEPTSIEDFTVSRNSVNLPATAQQNPFLFENVKNAVFQYLNNDCYDVMAAIEQQYNNHLETSYRNFIIDDVRKQIEPRIHYYLRGLNTVEADELGLKEIEQTTITKITNDINKTIEQFIKHLPQKGE</sequence>
<evidence type="ECO:0000313" key="2">
    <source>
        <dbReference type="EMBL" id="RXI98206.1"/>
    </source>
</evidence>
<accession>A0A4Q0VP47</accession>
<dbReference type="Proteomes" id="UP000290649">
    <property type="component" value="Unassembled WGS sequence"/>
</dbReference>
<reference evidence="2 3" key="1">
    <citation type="journal article" date="2019" name="Int. J. Syst. Evol. Microbiol.">
        <title>Anaerobacillus alkaliphilus sp. nov., a novel alkaliphilic and moderately halophilic bacterium.</title>
        <authorList>
            <person name="Borsodi A.K."/>
            <person name="Aszalos J.M."/>
            <person name="Bihari P."/>
            <person name="Nagy I."/>
            <person name="Schumann P."/>
            <person name="Sproer C."/>
            <person name="Kovacs A.L."/>
            <person name="Boka K."/>
            <person name="Dobosy P."/>
            <person name="Ovari M."/>
            <person name="Szili-Kovacs T."/>
            <person name="Toth E."/>
        </authorList>
    </citation>
    <scope>NUCLEOTIDE SEQUENCE [LARGE SCALE GENOMIC DNA]</scope>
    <source>
        <strain evidence="2 3">B16-10</strain>
    </source>
</reference>
<dbReference type="EMBL" id="QOUX01000046">
    <property type="protein sequence ID" value="RXI98206.1"/>
    <property type="molecule type" value="Genomic_DNA"/>
</dbReference>
<proteinExistence type="predicted"/>
<comment type="caution">
    <text evidence="2">The sequence shown here is derived from an EMBL/GenBank/DDBJ whole genome shotgun (WGS) entry which is preliminary data.</text>
</comment>
<protein>
    <submittedName>
        <fullName evidence="2">Spore gernimation protein</fullName>
    </submittedName>
</protein>
<evidence type="ECO:0000256" key="1">
    <source>
        <dbReference type="SAM" id="Coils"/>
    </source>
</evidence>
<name>A0A4Q0VP47_9BACI</name>